<dbReference type="SUPFAM" id="SSF111331">
    <property type="entry name" value="NAD kinase/diacylglycerol kinase-like"/>
    <property type="match status" value="1"/>
</dbReference>
<gene>
    <name evidence="6" type="primary">nadK</name>
    <name evidence="7" type="ORF">EQF91_04680</name>
</gene>
<dbReference type="Pfam" id="PF20143">
    <property type="entry name" value="NAD_kinase_C"/>
    <property type="match status" value="1"/>
</dbReference>
<feature type="binding site" evidence="6">
    <location>
        <position position="156"/>
    </location>
    <ligand>
        <name>NAD(+)</name>
        <dbReference type="ChEBI" id="CHEBI:57540"/>
    </ligand>
</feature>
<accession>A0A4R9C437</accession>
<evidence type="ECO:0000256" key="6">
    <source>
        <dbReference type="HAMAP-Rule" id="MF_00361"/>
    </source>
</evidence>
<dbReference type="PANTHER" id="PTHR20275:SF0">
    <property type="entry name" value="NAD KINASE"/>
    <property type="match status" value="1"/>
</dbReference>
<evidence type="ECO:0000256" key="3">
    <source>
        <dbReference type="ARBA" id="ARBA00022857"/>
    </source>
</evidence>
<keyword evidence="2 6" id="KW-0418">Kinase</keyword>
<feature type="binding site" evidence="6">
    <location>
        <position position="191"/>
    </location>
    <ligand>
        <name>NAD(+)</name>
        <dbReference type="ChEBI" id="CHEBI:57540"/>
    </ligand>
</feature>
<dbReference type="Proteomes" id="UP000297454">
    <property type="component" value="Unassembled WGS sequence"/>
</dbReference>
<feature type="active site" description="Proton acceptor" evidence="6">
    <location>
        <position position="54"/>
    </location>
</feature>
<reference evidence="7 8" key="1">
    <citation type="submission" date="2019-01" db="EMBL/GenBank/DDBJ databases">
        <title>Draft Genome Sequences of Helcococcus ovis Strains Isolated from the Uterus and Vagina of Dairy Cows with Metritis.</title>
        <authorList>
            <person name="Cunha F."/>
            <person name="Jeon S.J."/>
            <person name="Kutzer P."/>
            <person name="Galvao K.N."/>
        </authorList>
    </citation>
    <scope>NUCLEOTIDE SEQUENCE [LARGE SCALE GENOMIC DNA]</scope>
    <source>
        <strain evidence="7 8">KG-37</strain>
    </source>
</reference>
<sequence length="270" mass="30936">MEEKMKKKVNIFSNLYKITNEIRKIVEDELVANNFIVTDEFDENADFNIVIGGDGTFIKAVHDSNFSEIPFIGINTGHLGFYNDVHHNEVAETIQKIKNNNYFIHNLRYIDCKVSTDDDIYEFNSLNELVLKAKYTSVLHFNLYVDDVMLESFAGDGVMFSTPSGSTAYNLSAGGAIMYQSIDAFQITPLAPIRSALHRSLDKSLIVPKDTKIKLITRKREDTQFALGIDGLHQEIESINYIDIQLSKNTIQKVVFDKNWFWKNIKEKFI</sequence>
<keyword evidence="6" id="KW-0547">Nucleotide-binding</keyword>
<dbReference type="RefSeq" id="WP_134710708.1">
    <property type="nucleotide sequence ID" value="NZ_CP119081.1"/>
</dbReference>
<dbReference type="GO" id="GO:0051287">
    <property type="term" value="F:NAD binding"/>
    <property type="evidence" value="ECO:0007669"/>
    <property type="project" value="UniProtKB-ARBA"/>
</dbReference>
<keyword evidence="4 6" id="KW-0520">NAD</keyword>
<keyword evidence="6" id="KW-0067">ATP-binding</keyword>
<dbReference type="Pfam" id="PF01513">
    <property type="entry name" value="NAD_kinase"/>
    <property type="match status" value="1"/>
</dbReference>
<dbReference type="InterPro" id="IPR016064">
    <property type="entry name" value="NAD/diacylglycerol_kinase_sf"/>
</dbReference>
<dbReference type="GO" id="GO:0005737">
    <property type="term" value="C:cytoplasm"/>
    <property type="evidence" value="ECO:0007669"/>
    <property type="project" value="UniProtKB-SubCell"/>
</dbReference>
<protein>
    <recommendedName>
        <fullName evidence="6">NAD kinase</fullName>
        <ecNumber evidence="6">2.7.1.23</ecNumber>
    </recommendedName>
    <alternativeName>
        <fullName evidence="6">ATP-dependent NAD kinase</fullName>
    </alternativeName>
</protein>
<dbReference type="GO" id="GO:0003951">
    <property type="term" value="F:NAD+ kinase activity"/>
    <property type="evidence" value="ECO:0007669"/>
    <property type="project" value="UniProtKB-UniRule"/>
</dbReference>
<proteinExistence type="inferred from homology"/>
<evidence type="ECO:0000256" key="2">
    <source>
        <dbReference type="ARBA" id="ARBA00022777"/>
    </source>
</evidence>
<evidence type="ECO:0000313" key="7">
    <source>
        <dbReference type="EMBL" id="TFF66099.1"/>
    </source>
</evidence>
<dbReference type="InterPro" id="IPR017438">
    <property type="entry name" value="ATP-NAD_kinase_N"/>
</dbReference>
<dbReference type="GO" id="GO:0005524">
    <property type="term" value="F:ATP binding"/>
    <property type="evidence" value="ECO:0007669"/>
    <property type="project" value="UniProtKB-KW"/>
</dbReference>
<name>A0A4R9C437_9FIRM</name>
<feature type="binding site" evidence="6">
    <location>
        <begin position="127"/>
        <end position="128"/>
    </location>
    <ligand>
        <name>NAD(+)</name>
        <dbReference type="ChEBI" id="CHEBI:57540"/>
    </ligand>
</feature>
<dbReference type="Gene3D" id="2.60.200.30">
    <property type="entry name" value="Probable inorganic polyphosphate/atp-NAD kinase, domain 2"/>
    <property type="match status" value="1"/>
</dbReference>
<evidence type="ECO:0000256" key="5">
    <source>
        <dbReference type="ARBA" id="ARBA00047925"/>
    </source>
</evidence>
<evidence type="ECO:0000256" key="4">
    <source>
        <dbReference type="ARBA" id="ARBA00023027"/>
    </source>
</evidence>
<feature type="binding site" evidence="6">
    <location>
        <position position="59"/>
    </location>
    <ligand>
        <name>NAD(+)</name>
        <dbReference type="ChEBI" id="CHEBI:57540"/>
    </ligand>
</feature>
<dbReference type="PANTHER" id="PTHR20275">
    <property type="entry name" value="NAD KINASE"/>
    <property type="match status" value="1"/>
</dbReference>
<dbReference type="GeneID" id="97030945"/>
<dbReference type="HAMAP" id="MF_00361">
    <property type="entry name" value="NAD_kinase"/>
    <property type="match status" value="1"/>
</dbReference>
<dbReference type="Gene3D" id="3.40.50.10330">
    <property type="entry name" value="Probable inorganic polyphosphate/atp-NAD kinase, domain 1"/>
    <property type="match status" value="1"/>
</dbReference>
<feature type="binding site" evidence="6">
    <location>
        <begin position="167"/>
        <end position="172"/>
    </location>
    <ligand>
        <name>NAD(+)</name>
        <dbReference type="ChEBI" id="CHEBI:57540"/>
    </ligand>
</feature>
<organism evidence="7 8">
    <name type="scientific">Helcococcus ovis</name>
    <dbReference type="NCBI Taxonomy" id="72026"/>
    <lineage>
        <taxon>Bacteria</taxon>
        <taxon>Bacillati</taxon>
        <taxon>Bacillota</taxon>
        <taxon>Tissierellia</taxon>
        <taxon>Tissierellales</taxon>
        <taxon>Peptoniphilaceae</taxon>
        <taxon>Helcococcus</taxon>
    </lineage>
</organism>
<dbReference type="InterPro" id="IPR002504">
    <property type="entry name" value="NADK"/>
</dbReference>
<dbReference type="GO" id="GO:0006741">
    <property type="term" value="P:NADP+ biosynthetic process"/>
    <property type="evidence" value="ECO:0007669"/>
    <property type="project" value="UniProtKB-UniRule"/>
</dbReference>
<evidence type="ECO:0000313" key="8">
    <source>
        <dbReference type="Proteomes" id="UP000297454"/>
    </source>
</evidence>
<comment type="subcellular location">
    <subcellularLocation>
        <location evidence="6">Cytoplasm</location>
    </subcellularLocation>
</comment>
<comment type="caution">
    <text evidence="7">The sequence shown here is derived from an EMBL/GenBank/DDBJ whole genome shotgun (WGS) entry which is preliminary data.</text>
</comment>
<comment type="cofactor">
    <cofactor evidence="6">
        <name>a divalent metal cation</name>
        <dbReference type="ChEBI" id="CHEBI:60240"/>
    </cofactor>
</comment>
<evidence type="ECO:0000256" key="1">
    <source>
        <dbReference type="ARBA" id="ARBA00022679"/>
    </source>
</evidence>
<comment type="catalytic activity">
    <reaction evidence="5 6">
        <text>NAD(+) + ATP = ADP + NADP(+) + H(+)</text>
        <dbReference type="Rhea" id="RHEA:18629"/>
        <dbReference type="ChEBI" id="CHEBI:15378"/>
        <dbReference type="ChEBI" id="CHEBI:30616"/>
        <dbReference type="ChEBI" id="CHEBI:57540"/>
        <dbReference type="ChEBI" id="CHEBI:58349"/>
        <dbReference type="ChEBI" id="CHEBI:456216"/>
        <dbReference type="EC" id="2.7.1.23"/>
    </reaction>
</comment>
<keyword evidence="1 6" id="KW-0808">Transferase</keyword>
<keyword evidence="6" id="KW-0963">Cytoplasm</keyword>
<feature type="binding site" evidence="6">
    <location>
        <begin position="54"/>
        <end position="55"/>
    </location>
    <ligand>
        <name>NAD(+)</name>
        <dbReference type="ChEBI" id="CHEBI:57540"/>
    </ligand>
</feature>
<dbReference type="GO" id="GO:0046872">
    <property type="term" value="F:metal ion binding"/>
    <property type="evidence" value="ECO:0007669"/>
    <property type="project" value="UniProtKB-UniRule"/>
</dbReference>
<comment type="similarity">
    <text evidence="6">Belongs to the NAD kinase family.</text>
</comment>
<comment type="caution">
    <text evidence="6">Lacks conserved residue(s) required for the propagation of feature annotation.</text>
</comment>
<dbReference type="EC" id="2.7.1.23" evidence="6"/>
<dbReference type="EMBL" id="SCFR01000013">
    <property type="protein sequence ID" value="TFF66099.1"/>
    <property type="molecule type" value="Genomic_DNA"/>
</dbReference>
<keyword evidence="8" id="KW-1185">Reference proteome</keyword>
<dbReference type="AlphaFoldDB" id="A0A4R9C437"/>
<keyword evidence="3 6" id="KW-0521">NADP</keyword>
<dbReference type="GO" id="GO:0019674">
    <property type="term" value="P:NAD+ metabolic process"/>
    <property type="evidence" value="ECO:0007669"/>
    <property type="project" value="InterPro"/>
</dbReference>
<comment type="function">
    <text evidence="6">Involved in the regulation of the intracellular balance of NAD and NADP, and is a key enzyme in the biosynthesis of NADP. Catalyzes specifically the phosphorylation on 2'-hydroxyl of the adenosine moiety of NAD to yield NADP.</text>
</comment>
<dbReference type="InterPro" id="IPR017437">
    <property type="entry name" value="ATP-NAD_kinase_PpnK-typ_C"/>
</dbReference>